<dbReference type="EMBL" id="JBHSWI010000001">
    <property type="protein sequence ID" value="MFC6645267.1"/>
    <property type="molecule type" value="Genomic_DNA"/>
</dbReference>
<evidence type="ECO:0000313" key="3">
    <source>
        <dbReference type="Proteomes" id="UP001596391"/>
    </source>
</evidence>
<protein>
    <recommendedName>
        <fullName evidence="4">DUF4131 domain-containing protein</fullName>
    </recommendedName>
</protein>
<feature type="chain" id="PRO_5047226065" description="DUF4131 domain-containing protein" evidence="1">
    <location>
        <begin position="18"/>
        <end position="217"/>
    </location>
</feature>
<dbReference type="Proteomes" id="UP001596391">
    <property type="component" value="Unassembled WGS sequence"/>
</dbReference>
<name>A0ABW1Z723_9BACT</name>
<evidence type="ECO:0000313" key="2">
    <source>
        <dbReference type="EMBL" id="MFC6645267.1"/>
    </source>
</evidence>
<evidence type="ECO:0000256" key="1">
    <source>
        <dbReference type="SAM" id="SignalP"/>
    </source>
</evidence>
<comment type="caution">
    <text evidence="2">The sequence shown here is derived from an EMBL/GenBank/DDBJ whole genome shotgun (WGS) entry which is preliminary data.</text>
</comment>
<proteinExistence type="predicted"/>
<organism evidence="2 3">
    <name type="scientific">Granulicella cerasi</name>
    <dbReference type="NCBI Taxonomy" id="741063"/>
    <lineage>
        <taxon>Bacteria</taxon>
        <taxon>Pseudomonadati</taxon>
        <taxon>Acidobacteriota</taxon>
        <taxon>Terriglobia</taxon>
        <taxon>Terriglobales</taxon>
        <taxon>Acidobacteriaceae</taxon>
        <taxon>Granulicella</taxon>
    </lineage>
</organism>
<evidence type="ECO:0008006" key="4">
    <source>
        <dbReference type="Google" id="ProtNLM"/>
    </source>
</evidence>
<gene>
    <name evidence="2" type="ORF">ACFQBQ_06625</name>
</gene>
<dbReference type="RefSeq" id="WP_263371646.1">
    <property type="nucleotide sequence ID" value="NZ_JAGSYD010000003.1"/>
</dbReference>
<feature type="signal peptide" evidence="1">
    <location>
        <begin position="1"/>
        <end position="17"/>
    </location>
</feature>
<keyword evidence="3" id="KW-1185">Reference proteome</keyword>
<sequence>MLLALCCLLTLPLRAQLASQSADTGADTSVGGALRSLANRAQLVFVGQVISITRKSGVVEVAFRVDTTVTGVSSGDGYILREWAGLWPPGMQRYHVGDRAMVFAAAPSEAGLSTPVDGAEGVVPVLLQADSSAPLLDVRRLATRVQRAEGTALATLGEYASLDEVTAVVRGSRDPHWQEPHKLPVPIVRRPVLFDLPEGAPLIPISPRALRGVADAQ</sequence>
<keyword evidence="1" id="KW-0732">Signal</keyword>
<reference evidence="3" key="1">
    <citation type="journal article" date="2019" name="Int. J. Syst. Evol. Microbiol.">
        <title>The Global Catalogue of Microorganisms (GCM) 10K type strain sequencing project: providing services to taxonomists for standard genome sequencing and annotation.</title>
        <authorList>
            <consortium name="The Broad Institute Genomics Platform"/>
            <consortium name="The Broad Institute Genome Sequencing Center for Infectious Disease"/>
            <person name="Wu L."/>
            <person name="Ma J."/>
        </authorList>
    </citation>
    <scope>NUCLEOTIDE SEQUENCE [LARGE SCALE GENOMIC DNA]</scope>
    <source>
        <strain evidence="3">CGMCC 1.16026</strain>
    </source>
</reference>
<accession>A0ABW1Z723</accession>